<feature type="transmembrane region" description="Helical" evidence="1">
    <location>
        <begin position="414"/>
        <end position="432"/>
    </location>
</feature>
<feature type="transmembrane region" description="Helical" evidence="1">
    <location>
        <begin position="241"/>
        <end position="260"/>
    </location>
</feature>
<sequence length="461" mass="49634">MIDPSWARGALDFILAYWPYLSIAGLAAVSAGMFRRLQASEMSSSAEKEQTFFLVILYIFMKSGKTVLTAFREAAARKKYIKHLSDVSSYLVRESEQKTLAEGLKTYVHPSREFTLLLGSLGEDLESGFGVVEKVEKLIEQAISREADRWRRYVDSVETLGEVVVSVILLIPLIYVVGGLLGGFPLIYSVVIAVAAAAVLYVVSSASEPLHLVDLPRSITIASTAMIFVFGGVLATSLLGFTPVLLGMVAGFATLVWGLFVHFRYVRRAVAEGEAAFLLLDGVAARLRAGYPLGRSLEAVVDPRYKRYAHSIAHGLEITPLNRFMALAMETVKVARLGGLGAEALSLLARLALSIYLSFTGARARMKLYTALAIASGAAIVAVSAITLTPFTGLPEEVSSEIQRLVAVPSIEPVLPLAMLVSYVLGVTVGRIEDQTVAACWRAGAGVFATLLVYSIASAFV</sequence>
<feature type="transmembrane region" description="Helical" evidence="1">
    <location>
        <begin position="368"/>
        <end position="394"/>
    </location>
</feature>
<keyword evidence="1" id="KW-1133">Transmembrane helix</keyword>
<evidence type="ECO:0000313" key="4">
    <source>
        <dbReference type="Proteomes" id="UP000008120"/>
    </source>
</evidence>
<dbReference type="PANTHER" id="PTHR35402">
    <property type="entry name" value="INTEGRAL MEMBRANE PROTEIN-RELATED"/>
    <property type="match status" value="1"/>
</dbReference>
<dbReference type="EMBL" id="AP011864">
    <property type="protein sequence ID" value="BAJ48398.1"/>
    <property type="molecule type" value="Genomic_DNA"/>
</dbReference>
<accession>E6N7X9</accession>
<feature type="transmembrane region" description="Helical" evidence="1">
    <location>
        <begin position="15"/>
        <end position="34"/>
    </location>
</feature>
<protein>
    <recommendedName>
        <fullName evidence="5">Type II secretion system protein GspF domain-containing protein</fullName>
    </recommendedName>
</protein>
<keyword evidence="1" id="KW-0812">Transmembrane</keyword>
<keyword evidence="1" id="KW-0472">Membrane</keyword>
<evidence type="ECO:0000256" key="1">
    <source>
        <dbReference type="SAM" id="Phobius"/>
    </source>
</evidence>
<evidence type="ECO:0000313" key="3">
    <source>
        <dbReference type="EMBL" id="BAJ51170.1"/>
    </source>
</evidence>
<dbReference type="AlphaFoldDB" id="E6N7X9"/>
<proteinExistence type="predicted"/>
<dbReference type="EMBL" id="BA000048">
    <property type="protein sequence ID" value="BAJ51170.1"/>
    <property type="molecule type" value="Genomic_DNA"/>
</dbReference>
<feature type="transmembrane region" description="Helical" evidence="1">
    <location>
        <begin position="439"/>
        <end position="460"/>
    </location>
</feature>
<organism evidence="2 4">
    <name type="scientific">Caldiarchaeum subterraneum</name>
    <dbReference type="NCBI Taxonomy" id="311458"/>
    <lineage>
        <taxon>Archaea</taxon>
        <taxon>Nitrososphaerota</taxon>
        <taxon>Candidatus Caldarchaeales</taxon>
        <taxon>Candidatus Caldarchaeaceae</taxon>
        <taxon>Candidatus Caldarchaeum</taxon>
    </lineage>
</organism>
<feature type="transmembrane region" description="Helical" evidence="1">
    <location>
        <begin position="184"/>
        <end position="203"/>
    </location>
</feature>
<evidence type="ECO:0000313" key="2">
    <source>
        <dbReference type="EMBL" id="BAJ48398.1"/>
    </source>
</evidence>
<dbReference type="BioCyc" id="CCAL311458:G131R-1335-MONOMER"/>
<dbReference type="InterPro" id="IPR056569">
    <property type="entry name" value="ArlJ-like"/>
</dbReference>
<gene>
    <name evidence="3" type="ORF">CSUB_C1319</name>
    <name evidence="2" type="ORF">HGMM_F08E07C12</name>
</gene>
<dbReference type="KEGG" id="csu:CSUB_C1319"/>
<evidence type="ECO:0008006" key="5">
    <source>
        <dbReference type="Google" id="ProtNLM"/>
    </source>
</evidence>
<reference evidence="2 4" key="1">
    <citation type="journal article" date="2005" name="Environ. Microbiol.">
        <title>Genetic and functional properties of uncultivated thermophilic crenarchaeotes from a subsurface gold mine as revealed by analysis of genome fragments.</title>
        <authorList>
            <person name="Nunoura T."/>
            <person name="Hirayama H."/>
            <person name="Takami H."/>
            <person name="Oida H."/>
            <person name="Nishi S."/>
            <person name="Shimamura S."/>
            <person name="Suzuki Y."/>
            <person name="Inagaki F."/>
            <person name="Takai K."/>
            <person name="Nealson K.H."/>
            <person name="Horikoshi K."/>
        </authorList>
    </citation>
    <scope>NUCLEOTIDE SEQUENCE [LARGE SCALE GENOMIC DNA]</scope>
</reference>
<dbReference type="Proteomes" id="UP000008120">
    <property type="component" value="Chromosome"/>
</dbReference>
<dbReference type="PANTHER" id="PTHR35402:SF1">
    <property type="entry name" value="TYPE II SECRETION SYSTEM PROTEIN GSPF DOMAIN-CONTAINING PROTEIN"/>
    <property type="match status" value="1"/>
</dbReference>
<reference evidence="2 4" key="2">
    <citation type="journal article" date="2011" name="Nucleic Acids Res.">
        <title>Insights into the evolution of Archaea and eukaryotic protein modifier systems revealed by the genome of a novel archaeal group.</title>
        <authorList>
            <person name="Nunoura T."/>
            <person name="Takaki Y."/>
            <person name="Kakuta J."/>
            <person name="Nishi S."/>
            <person name="Sugahara J."/>
            <person name="Kazama H."/>
            <person name="Chee G."/>
            <person name="Hattori M."/>
            <person name="Kanai A."/>
            <person name="Atomi H."/>
            <person name="Takai K."/>
            <person name="Takami H."/>
        </authorList>
    </citation>
    <scope>NUCLEOTIDE SEQUENCE [LARGE SCALE GENOMIC DNA]</scope>
</reference>
<feature type="transmembrane region" description="Helical" evidence="1">
    <location>
        <begin position="159"/>
        <end position="178"/>
    </location>
</feature>
<feature type="transmembrane region" description="Helical" evidence="1">
    <location>
        <begin position="215"/>
        <end position="235"/>
    </location>
</feature>
<dbReference type="STRING" id="311458.CSUB_C1319"/>
<name>E6N7X9_CALS0</name>